<evidence type="ECO:0000313" key="5">
    <source>
        <dbReference type="EMBL" id="PWG00816.1"/>
    </source>
</evidence>
<dbReference type="InterPro" id="IPR018060">
    <property type="entry name" value="HTH_AraC"/>
</dbReference>
<dbReference type="InterPro" id="IPR014710">
    <property type="entry name" value="RmlC-like_jellyroll"/>
</dbReference>
<evidence type="ECO:0000313" key="6">
    <source>
        <dbReference type="Proteomes" id="UP000245080"/>
    </source>
</evidence>
<dbReference type="GO" id="GO:0043565">
    <property type="term" value="F:sequence-specific DNA binding"/>
    <property type="evidence" value="ECO:0007669"/>
    <property type="project" value="InterPro"/>
</dbReference>
<dbReference type="EMBL" id="QCXQ01000001">
    <property type="protein sequence ID" value="PWG00816.1"/>
    <property type="molecule type" value="Genomic_DNA"/>
</dbReference>
<dbReference type="PRINTS" id="PR00032">
    <property type="entry name" value="HTHARAC"/>
</dbReference>
<dbReference type="Gene3D" id="1.10.10.60">
    <property type="entry name" value="Homeodomain-like"/>
    <property type="match status" value="2"/>
</dbReference>
<dbReference type="InterPro" id="IPR009057">
    <property type="entry name" value="Homeodomain-like_sf"/>
</dbReference>
<accession>A0A2V1N4C9</accession>
<dbReference type="SUPFAM" id="SSF51182">
    <property type="entry name" value="RmlC-like cupins"/>
    <property type="match status" value="1"/>
</dbReference>
<organism evidence="5 6">
    <name type="scientific">Levilactobacillus bambusae</name>
    <dbReference type="NCBI Taxonomy" id="2024736"/>
    <lineage>
        <taxon>Bacteria</taxon>
        <taxon>Bacillati</taxon>
        <taxon>Bacillota</taxon>
        <taxon>Bacilli</taxon>
        <taxon>Lactobacillales</taxon>
        <taxon>Lactobacillaceae</taxon>
        <taxon>Levilactobacillus</taxon>
    </lineage>
</organism>
<dbReference type="PROSITE" id="PS01124">
    <property type="entry name" value="HTH_ARAC_FAMILY_2"/>
    <property type="match status" value="1"/>
</dbReference>
<gene>
    <name evidence="5" type="ORF">DCM90_01160</name>
</gene>
<dbReference type="AlphaFoldDB" id="A0A2V1N4C9"/>
<dbReference type="PANTHER" id="PTHR43280:SF2">
    <property type="entry name" value="HTH-TYPE TRANSCRIPTIONAL REGULATOR EXSA"/>
    <property type="match status" value="1"/>
</dbReference>
<dbReference type="OrthoDB" id="342399at2"/>
<dbReference type="Pfam" id="PF02311">
    <property type="entry name" value="AraC_binding"/>
    <property type="match status" value="1"/>
</dbReference>
<evidence type="ECO:0000256" key="2">
    <source>
        <dbReference type="ARBA" id="ARBA00023125"/>
    </source>
</evidence>
<dbReference type="RefSeq" id="WP_109249529.1">
    <property type="nucleotide sequence ID" value="NZ_QCXQ01000001.1"/>
</dbReference>
<dbReference type="InterPro" id="IPR020449">
    <property type="entry name" value="Tscrpt_reg_AraC-type_HTH"/>
</dbReference>
<comment type="caution">
    <text evidence="5">The sequence shown here is derived from an EMBL/GenBank/DDBJ whole genome shotgun (WGS) entry which is preliminary data.</text>
</comment>
<keyword evidence="3" id="KW-0804">Transcription</keyword>
<keyword evidence="6" id="KW-1185">Reference proteome</keyword>
<dbReference type="SMART" id="SM00342">
    <property type="entry name" value="HTH_ARAC"/>
    <property type="match status" value="1"/>
</dbReference>
<reference evidence="5 6" key="1">
    <citation type="journal article" date="2018" name="Int. J. Syst. Evol. Microbiol.">
        <title>Lactobacillus bambusae sp. nov., isolated from a traditional fermented Ma-bamboo shoots of Taiwan.</title>
        <authorList>
            <person name="Wang L.-T."/>
        </authorList>
    </citation>
    <scope>NUCLEOTIDE SEQUENCE [LARGE SCALE GENOMIC DNA]</scope>
    <source>
        <strain evidence="5 6">BS-W1</strain>
    </source>
</reference>
<dbReference type="InterPro" id="IPR011051">
    <property type="entry name" value="RmlC_Cupin_sf"/>
</dbReference>
<name>A0A2V1N4C9_9LACO</name>
<dbReference type="Gene3D" id="2.60.120.10">
    <property type="entry name" value="Jelly Rolls"/>
    <property type="match status" value="1"/>
</dbReference>
<dbReference type="Proteomes" id="UP000245080">
    <property type="component" value="Unassembled WGS sequence"/>
</dbReference>
<dbReference type="PANTHER" id="PTHR43280">
    <property type="entry name" value="ARAC-FAMILY TRANSCRIPTIONAL REGULATOR"/>
    <property type="match status" value="1"/>
</dbReference>
<evidence type="ECO:0000259" key="4">
    <source>
        <dbReference type="PROSITE" id="PS01124"/>
    </source>
</evidence>
<protein>
    <recommendedName>
        <fullName evidence="4">HTH araC/xylS-type domain-containing protein</fullName>
    </recommendedName>
</protein>
<proteinExistence type="predicted"/>
<evidence type="ECO:0000256" key="3">
    <source>
        <dbReference type="ARBA" id="ARBA00023163"/>
    </source>
</evidence>
<dbReference type="GO" id="GO:0003700">
    <property type="term" value="F:DNA-binding transcription factor activity"/>
    <property type="evidence" value="ECO:0007669"/>
    <property type="project" value="InterPro"/>
</dbReference>
<keyword evidence="1" id="KW-0805">Transcription regulation</keyword>
<dbReference type="SUPFAM" id="SSF46689">
    <property type="entry name" value="Homeodomain-like"/>
    <property type="match status" value="2"/>
</dbReference>
<dbReference type="InterPro" id="IPR003313">
    <property type="entry name" value="AraC-bd"/>
</dbReference>
<evidence type="ECO:0000256" key="1">
    <source>
        <dbReference type="ARBA" id="ARBA00023015"/>
    </source>
</evidence>
<dbReference type="Pfam" id="PF12833">
    <property type="entry name" value="HTH_18"/>
    <property type="match status" value="1"/>
</dbReference>
<feature type="domain" description="HTH araC/xylS-type" evidence="4">
    <location>
        <begin position="192"/>
        <end position="290"/>
    </location>
</feature>
<sequence>MTLAFEQDKNGVEKVQGITYEFPYTMHERHLTDTVIPWHWHEELELDYAYRGSIKIETAKRTYHINQGEAYFINTNVMTKKGRLTEAGEAIEHAHLFHPILLAGYYRSIFETKYLDPILKNHDIDVIVIKPVNDLNNAFIALLKRLTSMNEQPDMEMEIRDLLSQAWLLLMQIVQSQNQQTSVNDYPYKRVKQVLNFIYSHYPEKITLSKLADCIQLSPRETTRIFKTVCHQTPMDCLMTYRLEQAKRLLRESSDAITDIAFQTGFNNSAYFSKTFKEHMHQTPKEYRKLNSTPFSAPK</sequence>
<keyword evidence="2" id="KW-0238">DNA-binding</keyword>